<dbReference type="GO" id="GO:0008410">
    <property type="term" value="F:CoA-transferase activity"/>
    <property type="evidence" value="ECO:0007669"/>
    <property type="project" value="TreeGrafter"/>
</dbReference>
<dbReference type="Pfam" id="PF02515">
    <property type="entry name" value="CoA_transf_3"/>
    <property type="match status" value="1"/>
</dbReference>
<dbReference type="InterPro" id="IPR044855">
    <property type="entry name" value="CoA-Trfase_III_dom3_sf"/>
</dbReference>
<keyword evidence="1 3" id="KW-0808">Transferase</keyword>
<evidence type="ECO:0000313" key="4">
    <source>
        <dbReference type="Proteomes" id="UP000564573"/>
    </source>
</evidence>
<dbReference type="InterPro" id="IPR003673">
    <property type="entry name" value="CoA-Trfase_fam_III"/>
</dbReference>
<accession>A0A839XNI6</accession>
<evidence type="ECO:0000256" key="2">
    <source>
        <dbReference type="SAM" id="MobiDB-lite"/>
    </source>
</evidence>
<gene>
    <name evidence="3" type="ORF">FB384_001948</name>
</gene>
<dbReference type="InterPro" id="IPR023606">
    <property type="entry name" value="CoA-Trfase_III_dom_1_sf"/>
</dbReference>
<evidence type="ECO:0000313" key="3">
    <source>
        <dbReference type="EMBL" id="MBB3663044.1"/>
    </source>
</evidence>
<dbReference type="EMBL" id="JACIBS010000001">
    <property type="protein sequence ID" value="MBB3663044.1"/>
    <property type="molecule type" value="Genomic_DNA"/>
</dbReference>
<feature type="compositionally biased region" description="Low complexity" evidence="2">
    <location>
        <begin position="22"/>
        <end position="33"/>
    </location>
</feature>
<dbReference type="AlphaFoldDB" id="A0A839XNI6"/>
<dbReference type="InterPro" id="IPR050483">
    <property type="entry name" value="CoA-transferase_III_domain"/>
</dbReference>
<dbReference type="PANTHER" id="PTHR48207">
    <property type="entry name" value="SUCCINATE--HYDROXYMETHYLGLUTARATE COA-TRANSFERASE"/>
    <property type="match status" value="1"/>
</dbReference>
<dbReference type="PANTHER" id="PTHR48207:SF4">
    <property type="entry name" value="BLL6097 PROTEIN"/>
    <property type="match status" value="1"/>
</dbReference>
<feature type="region of interest" description="Disordered" evidence="2">
    <location>
        <begin position="1"/>
        <end position="80"/>
    </location>
</feature>
<feature type="compositionally biased region" description="Polar residues" evidence="2">
    <location>
        <begin position="1"/>
        <end position="18"/>
    </location>
</feature>
<reference evidence="3 4" key="1">
    <citation type="submission" date="2020-08" db="EMBL/GenBank/DDBJ databases">
        <title>Sequencing the genomes of 1000 actinobacteria strains.</title>
        <authorList>
            <person name="Klenk H.-P."/>
        </authorList>
    </citation>
    <scope>NUCLEOTIDE SEQUENCE [LARGE SCALE GENOMIC DNA]</scope>
    <source>
        <strain evidence="3 4">DSM 45267</strain>
    </source>
</reference>
<dbReference type="RefSeq" id="WP_228725998.1">
    <property type="nucleotide sequence ID" value="NZ_JACIBS010000001.1"/>
</dbReference>
<name>A0A839XNI6_9PSEU</name>
<protein>
    <submittedName>
        <fullName evidence="3">Crotonobetainyl-CoA:carnitine CoA-transferase CaiB-like acyl-CoA transferase</fullName>
    </submittedName>
</protein>
<comment type="caution">
    <text evidence="3">The sequence shown here is derived from an EMBL/GenBank/DDBJ whole genome shotgun (WGS) entry which is preliminary data.</text>
</comment>
<sequence length="460" mass="47680">MTSPNRSGPDTDTATGAHSPSDADTGAGAADTALSAETDTSTGHPASTGSTAAAGTTGPAGTAASADAAGPAGTTTGKGPLDGVTVVDLSSAVMGPLATQLLGDFGADVIRVEPVRDVARHSPANIGRSPGMAPLHLQVNRNKRSVTIDLKDPAGREDLFALLADAHVLVTNMRAGALERLGLGYAEVAERLPHLIYAHAQGFAADSSRGDRPAYDEVIQASSGLVSLQNRAAGSMQFVPTLIADKTAALYLLGGVLAALYHQQRTGEGQEITLAMADAMIAVNLVEHLAGELFVPPAGEVGNPLSLSDTHAAMRTADGGAIAAVPYTNEGVRILLKGAGLDDAAADPAWDSPVIDREVFTAGVEKVLANSTHRTTAEWEEYLTAHDVPYARVVDIAELPDDPYVREVELIKEREHPTEGTIRVVESPLHFSATPVGFRRHAERAGQSTAEVLAATRADR</sequence>
<proteinExistence type="predicted"/>
<feature type="compositionally biased region" description="Low complexity" evidence="2">
    <location>
        <begin position="40"/>
        <end position="79"/>
    </location>
</feature>
<keyword evidence="4" id="KW-1185">Reference proteome</keyword>
<dbReference type="Gene3D" id="3.40.50.10540">
    <property type="entry name" value="Crotonobetainyl-coa:carnitine coa-transferase, domain 1"/>
    <property type="match status" value="1"/>
</dbReference>
<dbReference type="Proteomes" id="UP000564573">
    <property type="component" value="Unassembled WGS sequence"/>
</dbReference>
<evidence type="ECO:0000256" key="1">
    <source>
        <dbReference type="ARBA" id="ARBA00022679"/>
    </source>
</evidence>
<dbReference type="Gene3D" id="3.30.1540.10">
    <property type="entry name" value="formyl-coa transferase, domain 3"/>
    <property type="match status" value="1"/>
</dbReference>
<dbReference type="SUPFAM" id="SSF89796">
    <property type="entry name" value="CoA-transferase family III (CaiB/BaiF)"/>
    <property type="match status" value="1"/>
</dbReference>
<organism evidence="3 4">
    <name type="scientific">Prauserella sediminis</name>
    <dbReference type="NCBI Taxonomy" id="577680"/>
    <lineage>
        <taxon>Bacteria</taxon>
        <taxon>Bacillati</taxon>
        <taxon>Actinomycetota</taxon>
        <taxon>Actinomycetes</taxon>
        <taxon>Pseudonocardiales</taxon>
        <taxon>Pseudonocardiaceae</taxon>
        <taxon>Prauserella</taxon>
        <taxon>Prauserella salsuginis group</taxon>
    </lineage>
</organism>